<evidence type="ECO:0000313" key="2">
    <source>
        <dbReference type="EMBL" id="ANW96087.1"/>
    </source>
</evidence>
<evidence type="ECO:0000256" key="1">
    <source>
        <dbReference type="SAM" id="SignalP"/>
    </source>
</evidence>
<feature type="signal peptide" evidence="1">
    <location>
        <begin position="1"/>
        <end position="22"/>
    </location>
</feature>
<evidence type="ECO:0000313" key="3">
    <source>
        <dbReference type="Proteomes" id="UP000092967"/>
    </source>
</evidence>
<dbReference type="KEGG" id="wfu:AXE80_07255"/>
<dbReference type="RefSeq" id="WP_068825850.1">
    <property type="nucleotide sequence ID" value="NZ_CP014224.1"/>
</dbReference>
<name>A0A1B1Y5R6_9FLAO</name>
<sequence>MKFKNLLLTLGLLISFQINSLAQEKKDFLSIGEKIKFENKTYNLEWSSNPTPTYFKQEYIQTGETVEKYNEMIIIEAVNGNIEINQAAGMKIREIKNLKKTNPIVNYQVFNNKDKSEITIDFMLSDNSRGIFEWNVYRYQKQENKSGNNLVLYVYSYRNYVSSREEIMGFFTNVKSMRINKINSVNEANIPKITIAN</sequence>
<accession>A0A1B1Y5R6</accession>
<keyword evidence="3" id="KW-1185">Reference proteome</keyword>
<dbReference type="Proteomes" id="UP000092967">
    <property type="component" value="Chromosome"/>
</dbReference>
<protein>
    <submittedName>
        <fullName evidence="2">Uncharacterized protein</fullName>
    </submittedName>
</protein>
<dbReference type="OrthoDB" id="6057861at2"/>
<dbReference type="EMBL" id="CP014224">
    <property type="protein sequence ID" value="ANW96087.1"/>
    <property type="molecule type" value="Genomic_DNA"/>
</dbReference>
<gene>
    <name evidence="2" type="ORF">AXE80_07255</name>
</gene>
<proteinExistence type="predicted"/>
<dbReference type="AlphaFoldDB" id="A0A1B1Y5R6"/>
<organism evidence="2 3">
    <name type="scientific">Wenyingzhuangia fucanilytica</name>
    <dbReference type="NCBI Taxonomy" id="1790137"/>
    <lineage>
        <taxon>Bacteria</taxon>
        <taxon>Pseudomonadati</taxon>
        <taxon>Bacteroidota</taxon>
        <taxon>Flavobacteriia</taxon>
        <taxon>Flavobacteriales</taxon>
        <taxon>Flavobacteriaceae</taxon>
        <taxon>Wenyingzhuangia</taxon>
    </lineage>
</organism>
<keyword evidence="1" id="KW-0732">Signal</keyword>
<reference evidence="2 3" key="1">
    <citation type="submission" date="2016-02" db="EMBL/GenBank/DDBJ databases">
        <authorList>
            <person name="Wen L."/>
            <person name="He K."/>
            <person name="Yang H."/>
        </authorList>
    </citation>
    <scope>NUCLEOTIDE SEQUENCE [LARGE SCALE GENOMIC DNA]</scope>
    <source>
        <strain evidence="2 3">CZ1127</strain>
    </source>
</reference>
<feature type="chain" id="PRO_5008532472" evidence="1">
    <location>
        <begin position="23"/>
        <end position="197"/>
    </location>
</feature>